<protein>
    <submittedName>
        <fullName evidence="4">Glycosyltransferase family 2 protein</fullName>
    </submittedName>
</protein>
<sequence>MTGTRVDKTTPRVTVVIPMRNEALNLPYVAERMPYVDEIVVVDGASVDDTVAVARRLWPDAVIVQQTRTGKGNALACGFAAATGDIIVMIDADGSTDPAEIPAFVRALTEGADLAKGSRFSLGGHSDDITALRRLGNKGLNGLVNRIFHTGFADLCYGYNAFWRRHLPIIDLPSTDTTEAQWGDGFEVETIINVRMARAGLTITEVGSHESRRIHGRSNLNAVSDGLRVLRTIDRERRSRRAGQRGAHSESDAAEPNDVAADTAVAETGGAETGVPEAEVVEADTTPAAVAR</sequence>
<dbReference type="Gene3D" id="3.90.550.10">
    <property type="entry name" value="Spore Coat Polysaccharide Biosynthesis Protein SpsA, Chain A"/>
    <property type="match status" value="1"/>
</dbReference>
<comment type="similarity">
    <text evidence="1">Belongs to the glycosyltransferase 2 family.</text>
</comment>
<feature type="domain" description="Glycosyltransferase 2-like" evidence="3">
    <location>
        <begin position="14"/>
        <end position="165"/>
    </location>
</feature>
<dbReference type="PANTHER" id="PTHR48090">
    <property type="entry name" value="UNDECAPRENYL-PHOSPHATE 4-DEOXY-4-FORMAMIDO-L-ARABINOSE TRANSFERASE-RELATED"/>
    <property type="match status" value="1"/>
</dbReference>
<dbReference type="EMBL" id="JAPKFM010000003">
    <property type="protein sequence ID" value="MCX2963481.1"/>
    <property type="molecule type" value="Genomic_DNA"/>
</dbReference>
<dbReference type="InterPro" id="IPR029044">
    <property type="entry name" value="Nucleotide-diphossugar_trans"/>
</dbReference>
<evidence type="ECO:0000313" key="5">
    <source>
        <dbReference type="Proteomes" id="UP001143347"/>
    </source>
</evidence>
<proteinExistence type="inferred from homology"/>
<organism evidence="4 5">
    <name type="scientific">Gordonia aquimaris</name>
    <dbReference type="NCBI Taxonomy" id="2984863"/>
    <lineage>
        <taxon>Bacteria</taxon>
        <taxon>Bacillati</taxon>
        <taxon>Actinomycetota</taxon>
        <taxon>Actinomycetes</taxon>
        <taxon>Mycobacteriales</taxon>
        <taxon>Gordoniaceae</taxon>
        <taxon>Gordonia</taxon>
    </lineage>
</organism>
<dbReference type="InterPro" id="IPR050256">
    <property type="entry name" value="Glycosyltransferase_2"/>
</dbReference>
<dbReference type="PANTHER" id="PTHR48090:SF7">
    <property type="entry name" value="RFBJ PROTEIN"/>
    <property type="match status" value="1"/>
</dbReference>
<dbReference type="SUPFAM" id="SSF53448">
    <property type="entry name" value="Nucleotide-diphospho-sugar transferases"/>
    <property type="match status" value="1"/>
</dbReference>
<evidence type="ECO:0000259" key="3">
    <source>
        <dbReference type="Pfam" id="PF00535"/>
    </source>
</evidence>
<evidence type="ECO:0000256" key="1">
    <source>
        <dbReference type="ARBA" id="ARBA00006739"/>
    </source>
</evidence>
<dbReference type="Proteomes" id="UP001143347">
    <property type="component" value="Unassembled WGS sequence"/>
</dbReference>
<dbReference type="Pfam" id="PF00535">
    <property type="entry name" value="Glycos_transf_2"/>
    <property type="match status" value="1"/>
</dbReference>
<dbReference type="AlphaFoldDB" id="A0A9X3D499"/>
<dbReference type="RefSeq" id="WP_266060525.1">
    <property type="nucleotide sequence ID" value="NZ_JAPKFM010000003.1"/>
</dbReference>
<gene>
    <name evidence="4" type="ORF">OSB52_05170</name>
</gene>
<dbReference type="CDD" id="cd04179">
    <property type="entry name" value="DPM_DPG-synthase_like"/>
    <property type="match status" value="1"/>
</dbReference>
<evidence type="ECO:0000256" key="2">
    <source>
        <dbReference type="SAM" id="MobiDB-lite"/>
    </source>
</evidence>
<evidence type="ECO:0000313" key="4">
    <source>
        <dbReference type="EMBL" id="MCX2963481.1"/>
    </source>
</evidence>
<dbReference type="InterPro" id="IPR001173">
    <property type="entry name" value="Glyco_trans_2-like"/>
</dbReference>
<reference evidence="4" key="1">
    <citation type="submission" date="2022-10" db="EMBL/GenBank/DDBJ databases">
        <title>WGS of marine actinomycetes from Thailand.</title>
        <authorList>
            <person name="Thawai C."/>
        </authorList>
    </citation>
    <scope>NUCLEOTIDE SEQUENCE</scope>
    <source>
        <strain evidence="4">SW21</strain>
    </source>
</reference>
<comment type="caution">
    <text evidence="4">The sequence shown here is derived from an EMBL/GenBank/DDBJ whole genome shotgun (WGS) entry which is preliminary data.</text>
</comment>
<accession>A0A9X3D499</accession>
<keyword evidence="5" id="KW-1185">Reference proteome</keyword>
<name>A0A9X3D499_9ACTN</name>
<feature type="region of interest" description="Disordered" evidence="2">
    <location>
        <begin position="234"/>
        <end position="292"/>
    </location>
</feature>